<gene>
    <name evidence="2" type="ORF">PRELSG_0015600</name>
</gene>
<name>A0A1J1GKV8_PLARL</name>
<keyword evidence="1" id="KW-0812">Transmembrane</keyword>
<dbReference type="Proteomes" id="UP000220158">
    <property type="component" value="Unassembled WGS sequence"/>
</dbReference>
<dbReference type="GeneID" id="39734079"/>
<evidence type="ECO:0000313" key="2">
    <source>
        <dbReference type="EMBL" id="CRG85830.1"/>
    </source>
</evidence>
<organism evidence="2 3">
    <name type="scientific">Plasmodium relictum</name>
    <dbReference type="NCBI Taxonomy" id="85471"/>
    <lineage>
        <taxon>Eukaryota</taxon>
        <taxon>Sar</taxon>
        <taxon>Alveolata</taxon>
        <taxon>Apicomplexa</taxon>
        <taxon>Aconoidasida</taxon>
        <taxon>Haemosporida</taxon>
        <taxon>Plasmodiidae</taxon>
        <taxon>Plasmodium</taxon>
        <taxon>Plasmodium (Haemamoeba)</taxon>
    </lineage>
</organism>
<evidence type="ECO:0000256" key="1">
    <source>
        <dbReference type="SAM" id="Phobius"/>
    </source>
</evidence>
<dbReference type="AlphaFoldDB" id="A0A1J1GKV8"/>
<feature type="transmembrane region" description="Helical" evidence="1">
    <location>
        <begin position="6"/>
        <end position="28"/>
    </location>
</feature>
<accession>A0A1J1GKV8</accession>
<proteinExistence type="predicted"/>
<sequence>MKVNLVLLYYFSAIIVISVYFYGINRIYKHKLRLKFMKYKEIHWIRNLAESSTEERESIDNSNSELILEKELIGKNFDDSIISFLNLTSVLLKDYDKNIERRKNDLSCMCNTLIGVNNELLNFLKDSLTDSKSHIDKIFENEESFNKLESEICRLSGTDLALHTDENDLRLLIDREDRDEYLKRLNLNKEITLKIENSFDYFNKLSEKNDAFLPKLDSAWNGQLHTRIYLDKFIDTFPLKCHHTYKHEIDSLEEGFRTYISMENFSHLFYDHLFKNKDTQKFSKEINLKYLNLLVDELKEVLDRLIIQKTSTLFDLPFINPNNEIEFMIAYIICVLETYSFKNESMLKDVKTWYEGKFKNPILDIIHKSFLQEKEDIKKSSDLFKAYVQTKYNVDVNSESIRSMVKKFHSSLNEEKTEKKFSAIVYLLLCKKQLDKYLSFLELLKSKGKETCNDSVVHISEDKSRDLIAKFMDIHEKSYFFNNMNIKNISINQAVIDLWKSAKKLGVFKDLVDLLNKELIESKSTYFSSGKRELINKDVILFLLYVIKRYGYMCQI</sequence>
<dbReference type="KEGG" id="prel:PRELSG_0015600"/>
<protein>
    <submittedName>
        <fullName evidence="2">Fam-f protein</fullName>
    </submittedName>
</protein>
<keyword evidence="1" id="KW-0472">Membrane</keyword>
<reference evidence="2 3" key="1">
    <citation type="submission" date="2015-04" db="EMBL/GenBank/DDBJ databases">
        <authorList>
            <consortium name="Pathogen Informatics"/>
        </authorList>
    </citation>
    <scope>NUCLEOTIDE SEQUENCE [LARGE SCALE GENOMIC DNA]</scope>
    <source>
        <strain evidence="2 3">SGS1</strain>
    </source>
</reference>
<dbReference type="RefSeq" id="XP_028531360.1">
    <property type="nucleotide sequence ID" value="XM_028677878.1"/>
</dbReference>
<keyword evidence="1" id="KW-1133">Transmembrane helix</keyword>
<dbReference type="EMBL" id="CVMU01000486">
    <property type="protein sequence ID" value="CRG85830.1"/>
    <property type="molecule type" value="Genomic_DNA"/>
</dbReference>
<keyword evidence="3" id="KW-1185">Reference proteome</keyword>
<evidence type="ECO:0000313" key="3">
    <source>
        <dbReference type="Proteomes" id="UP000220158"/>
    </source>
</evidence>
<dbReference type="VEuPathDB" id="PlasmoDB:PRELSG_0015600"/>